<evidence type="ECO:0000259" key="14">
    <source>
        <dbReference type="Pfam" id="PF00593"/>
    </source>
</evidence>
<feature type="domain" description="TonB-dependent receptor-like beta-barrel" evidence="14">
    <location>
        <begin position="184"/>
        <end position="610"/>
    </location>
</feature>
<feature type="domain" description="TonB-dependent receptor plug" evidence="15">
    <location>
        <begin position="41"/>
        <end position="146"/>
    </location>
</feature>
<keyword evidence="3 10" id="KW-1134">Transmembrane beta strand</keyword>
<dbReference type="Pfam" id="PF00593">
    <property type="entry name" value="TonB_dep_Rec_b-barrel"/>
    <property type="match status" value="1"/>
</dbReference>
<dbReference type="InterPro" id="IPR012910">
    <property type="entry name" value="Plug_dom"/>
</dbReference>
<dbReference type="PROSITE" id="PS52016">
    <property type="entry name" value="TONB_DEPENDENT_REC_3"/>
    <property type="match status" value="1"/>
</dbReference>
<evidence type="ECO:0000256" key="4">
    <source>
        <dbReference type="ARBA" id="ARBA00022692"/>
    </source>
</evidence>
<feature type="chain" id="PRO_5046047678" evidence="13">
    <location>
        <begin position="22"/>
        <end position="636"/>
    </location>
</feature>
<keyword evidence="8 10" id="KW-0472">Membrane</keyword>
<keyword evidence="6" id="KW-0406">Ion transport</keyword>
<evidence type="ECO:0000256" key="12">
    <source>
        <dbReference type="RuleBase" id="RU003357"/>
    </source>
</evidence>
<keyword evidence="5 13" id="KW-0732">Signal</keyword>
<dbReference type="PANTHER" id="PTHR30069">
    <property type="entry name" value="TONB-DEPENDENT OUTER MEMBRANE RECEPTOR"/>
    <property type="match status" value="1"/>
</dbReference>
<dbReference type="SUPFAM" id="SSF56935">
    <property type="entry name" value="Porins"/>
    <property type="match status" value="1"/>
</dbReference>
<dbReference type="Gene3D" id="2.40.170.20">
    <property type="entry name" value="TonB-dependent receptor, beta-barrel domain"/>
    <property type="match status" value="1"/>
</dbReference>
<proteinExistence type="inferred from homology"/>
<evidence type="ECO:0000256" key="10">
    <source>
        <dbReference type="PROSITE-ProRule" id="PRU01360"/>
    </source>
</evidence>
<keyword evidence="16" id="KW-0675">Receptor</keyword>
<dbReference type="Gene3D" id="2.170.130.10">
    <property type="entry name" value="TonB-dependent receptor, plug domain"/>
    <property type="match status" value="1"/>
</dbReference>
<dbReference type="CDD" id="cd01347">
    <property type="entry name" value="ligand_gated_channel"/>
    <property type="match status" value="1"/>
</dbReference>
<comment type="similarity">
    <text evidence="10 12">Belongs to the TonB-dependent receptor family.</text>
</comment>
<dbReference type="InterPro" id="IPR039426">
    <property type="entry name" value="TonB-dep_rcpt-like"/>
</dbReference>
<evidence type="ECO:0000256" key="8">
    <source>
        <dbReference type="ARBA" id="ARBA00023136"/>
    </source>
</evidence>
<gene>
    <name evidence="16" type="ORF">ACFSKQ_05615</name>
</gene>
<evidence type="ECO:0000256" key="3">
    <source>
        <dbReference type="ARBA" id="ARBA00022452"/>
    </source>
</evidence>
<protein>
    <submittedName>
        <fullName evidence="16">TonB-dependent receptor plug domain-containing protein</fullName>
    </submittedName>
</protein>
<dbReference type="InterPro" id="IPR037066">
    <property type="entry name" value="Plug_dom_sf"/>
</dbReference>
<evidence type="ECO:0000313" key="16">
    <source>
        <dbReference type="EMBL" id="MFD2236943.1"/>
    </source>
</evidence>
<evidence type="ECO:0000256" key="5">
    <source>
        <dbReference type="ARBA" id="ARBA00022729"/>
    </source>
</evidence>
<dbReference type="Proteomes" id="UP001597371">
    <property type="component" value="Unassembled WGS sequence"/>
</dbReference>
<comment type="subcellular location">
    <subcellularLocation>
        <location evidence="1 10">Cell outer membrane</location>
        <topology evidence="1 10">Multi-pass membrane protein</topology>
    </subcellularLocation>
</comment>
<name>A0ABW5CJH0_9HYPH</name>
<keyword evidence="17" id="KW-1185">Reference proteome</keyword>
<evidence type="ECO:0000256" key="1">
    <source>
        <dbReference type="ARBA" id="ARBA00004571"/>
    </source>
</evidence>
<sequence length="636" mass="67683">MNRSVLAVAAAGLLLASPAAAQVVELDEVLVTAGRTAAPARSVGRAHTIVEGEALERDQVREVSDALRRVPGVSVSRSGSFGGFTQVRLRGAEASHVLVLIDGVRANRGSDGGYDFGGLLGGDIERIEVLRGPQSAFFGSQALAGVINIITKGGLREGLEVRATAEGGAFGTGYGHLSARGGGAGYDFAVSGSARSTQGIDLSRFGRERDGDVNGTLNGRLTVDLADGLTLDGSFRLVHRRNELDGTDFATGLPVDAQEETRVRDLVGGLGLTAVSPDGALTQRLRLSGNDATLRAFAEGERNGEGGGSKGRRVGALYQASHAFDGPAGASHVVTGGYEFERESFRQLEPVFDPSQLDTQSRDMHALVGEYRGTFLDQFHLTGAVRQDFNDAFEDAATYSLSGAWVLPGRETRLHASLGTGVQNPNFYDQFGFIPGSFAGNPQLRPEKSFGWDIGVEQGFLGRALVVDATYFDQDLENEIVTLFLPDFTSTPVNEEGRSRRRGVELAATLDLGNGFSAGASYTYTDASDPEGEREVRRPRHAGSLSAAYVFDEERARLFTDIAFNGRMEDDAFGSAGARRVGLGSYTLVTLGGSYRFTEHLEGFARVENLLGEAYEEVYGYSAPGRGAFAGLNARF</sequence>
<reference evidence="17" key="1">
    <citation type="journal article" date="2019" name="Int. J. Syst. Evol. Microbiol.">
        <title>The Global Catalogue of Microorganisms (GCM) 10K type strain sequencing project: providing services to taxonomists for standard genome sequencing and annotation.</title>
        <authorList>
            <consortium name="The Broad Institute Genomics Platform"/>
            <consortium name="The Broad Institute Genome Sequencing Center for Infectious Disease"/>
            <person name="Wu L."/>
            <person name="Ma J."/>
        </authorList>
    </citation>
    <scope>NUCLEOTIDE SEQUENCE [LARGE SCALE GENOMIC DNA]</scope>
    <source>
        <strain evidence="17">ZS-35-S2</strain>
    </source>
</reference>
<dbReference type="InterPro" id="IPR010917">
    <property type="entry name" value="TonB_rcpt_CS"/>
</dbReference>
<feature type="short sequence motif" description="TonB C-terminal box" evidence="11">
    <location>
        <begin position="619"/>
        <end position="636"/>
    </location>
</feature>
<keyword evidence="9 10" id="KW-0998">Cell outer membrane</keyword>
<keyword evidence="4 10" id="KW-0812">Transmembrane</keyword>
<comment type="caution">
    <text evidence="16">The sequence shown here is derived from an EMBL/GenBank/DDBJ whole genome shotgun (WGS) entry which is preliminary data.</text>
</comment>
<evidence type="ECO:0000259" key="15">
    <source>
        <dbReference type="Pfam" id="PF07715"/>
    </source>
</evidence>
<evidence type="ECO:0000313" key="17">
    <source>
        <dbReference type="Proteomes" id="UP001597371"/>
    </source>
</evidence>
<dbReference type="Pfam" id="PF07715">
    <property type="entry name" value="Plug"/>
    <property type="match status" value="1"/>
</dbReference>
<dbReference type="PROSITE" id="PS01156">
    <property type="entry name" value="TONB_DEPENDENT_REC_2"/>
    <property type="match status" value="1"/>
</dbReference>
<keyword evidence="7 12" id="KW-0798">TonB box</keyword>
<feature type="signal peptide" evidence="13">
    <location>
        <begin position="1"/>
        <end position="21"/>
    </location>
</feature>
<organism evidence="16 17">
    <name type="scientific">Aureimonas populi</name>
    <dbReference type="NCBI Taxonomy" id="1701758"/>
    <lineage>
        <taxon>Bacteria</taxon>
        <taxon>Pseudomonadati</taxon>
        <taxon>Pseudomonadota</taxon>
        <taxon>Alphaproteobacteria</taxon>
        <taxon>Hyphomicrobiales</taxon>
        <taxon>Aurantimonadaceae</taxon>
        <taxon>Aureimonas</taxon>
    </lineage>
</organism>
<dbReference type="InterPro" id="IPR036942">
    <property type="entry name" value="Beta-barrel_TonB_sf"/>
</dbReference>
<evidence type="ECO:0000256" key="9">
    <source>
        <dbReference type="ARBA" id="ARBA00023237"/>
    </source>
</evidence>
<evidence type="ECO:0000256" key="7">
    <source>
        <dbReference type="ARBA" id="ARBA00023077"/>
    </source>
</evidence>
<accession>A0ABW5CJH0</accession>
<dbReference type="RefSeq" id="WP_209739522.1">
    <property type="nucleotide sequence ID" value="NZ_CP072611.1"/>
</dbReference>
<keyword evidence="2 10" id="KW-0813">Transport</keyword>
<evidence type="ECO:0000256" key="2">
    <source>
        <dbReference type="ARBA" id="ARBA00022448"/>
    </source>
</evidence>
<evidence type="ECO:0000256" key="11">
    <source>
        <dbReference type="PROSITE-ProRule" id="PRU10144"/>
    </source>
</evidence>
<evidence type="ECO:0000256" key="13">
    <source>
        <dbReference type="SAM" id="SignalP"/>
    </source>
</evidence>
<dbReference type="InterPro" id="IPR000531">
    <property type="entry name" value="Beta-barrel_TonB"/>
</dbReference>
<evidence type="ECO:0000256" key="6">
    <source>
        <dbReference type="ARBA" id="ARBA00023065"/>
    </source>
</evidence>
<dbReference type="EMBL" id="JBHUIJ010000005">
    <property type="protein sequence ID" value="MFD2236943.1"/>
    <property type="molecule type" value="Genomic_DNA"/>
</dbReference>
<dbReference type="PANTHER" id="PTHR30069:SF53">
    <property type="entry name" value="COLICIN I RECEPTOR-RELATED"/>
    <property type="match status" value="1"/>
</dbReference>